<dbReference type="InterPro" id="IPR051901">
    <property type="entry name" value="Protease_Inhibitor_I33"/>
</dbReference>
<protein>
    <submittedName>
        <fullName evidence="3">Fam-b protein</fullName>
    </submittedName>
</protein>
<dbReference type="PANTHER" id="PTHR37969:SF3">
    <property type="entry name" value="PROTEIN CBG13131"/>
    <property type="match status" value="1"/>
</dbReference>
<feature type="region of interest" description="Disordered" evidence="1">
    <location>
        <begin position="129"/>
        <end position="159"/>
    </location>
</feature>
<evidence type="ECO:0000313" key="3">
    <source>
        <dbReference type="WBParaSite" id="PTRK_0001549000.1"/>
    </source>
</evidence>
<organism evidence="2 3">
    <name type="scientific">Parastrongyloides trichosuri</name>
    <name type="common">Possum-specific nematode worm</name>
    <dbReference type="NCBI Taxonomy" id="131310"/>
    <lineage>
        <taxon>Eukaryota</taxon>
        <taxon>Metazoa</taxon>
        <taxon>Ecdysozoa</taxon>
        <taxon>Nematoda</taxon>
        <taxon>Chromadorea</taxon>
        <taxon>Rhabditida</taxon>
        <taxon>Tylenchina</taxon>
        <taxon>Panagrolaimomorpha</taxon>
        <taxon>Strongyloidoidea</taxon>
        <taxon>Strongyloididae</taxon>
        <taxon>Parastrongyloides</taxon>
    </lineage>
</organism>
<keyword evidence="2" id="KW-1185">Reference proteome</keyword>
<dbReference type="WBParaSite" id="PTRK_0001549000.1">
    <property type="protein sequence ID" value="PTRK_0001549000.1"/>
    <property type="gene ID" value="PTRK_0001549000"/>
</dbReference>
<evidence type="ECO:0000256" key="1">
    <source>
        <dbReference type="SAM" id="MobiDB-lite"/>
    </source>
</evidence>
<name>A0A0N5A1J1_PARTI</name>
<feature type="compositionally biased region" description="Basic and acidic residues" evidence="1">
    <location>
        <begin position="317"/>
        <end position="329"/>
    </location>
</feature>
<sequence>MIGVGFKFFISTVILCIFVFGDEISYRYHYMDGRSCEIKNGQLIENGLSRDLTTFEANKLKKYENDIVKYNEFKFNHPLRSLDDLINLRFNWEKPQIPCFCSFCDDKVDNSKEQIVTVDWEKPEFKRRSSSSHEYEDSFPTPGSLFPTETNNNSKNDDDNEVTEIIDLRSTWGNQLCIAEDDYIVESGVKRYYTEEEKHKLEEYDNEVQNTLSDLREKVLKTFTNGIIKRDIHEYLIHMIKDHSKMMPEFPCLCKSCKDDIKIEEKDEPTLIVDNETKNESKEKPEDKSAKLEEKIEDESEELSKKTKEISSSLSSSEEKIETTTKEKGTTTPRLSKNIPDESSKEHFA</sequence>
<feature type="compositionally biased region" description="Basic and acidic residues" evidence="1">
    <location>
        <begin position="339"/>
        <end position="349"/>
    </location>
</feature>
<proteinExistence type="predicted"/>
<dbReference type="Proteomes" id="UP000038045">
    <property type="component" value="Unplaced"/>
</dbReference>
<feature type="region of interest" description="Disordered" evidence="1">
    <location>
        <begin position="268"/>
        <end position="349"/>
    </location>
</feature>
<reference evidence="3" key="1">
    <citation type="submission" date="2017-02" db="UniProtKB">
        <authorList>
            <consortium name="WormBaseParasite"/>
        </authorList>
    </citation>
    <scope>IDENTIFICATION</scope>
</reference>
<dbReference type="InterPro" id="IPR038412">
    <property type="entry name" value="Pepsin-I3_sf"/>
</dbReference>
<dbReference type="Gene3D" id="3.30.1120.50">
    <property type="entry name" value="Pepsin inhibitor-3"/>
    <property type="match status" value="1"/>
</dbReference>
<evidence type="ECO:0000313" key="2">
    <source>
        <dbReference type="Proteomes" id="UP000038045"/>
    </source>
</evidence>
<feature type="compositionally biased region" description="Basic and acidic residues" evidence="1">
    <location>
        <begin position="268"/>
        <end position="294"/>
    </location>
</feature>
<dbReference type="PANTHER" id="PTHR37969">
    <property type="entry name" value="PROTEIN CBG07421-RELATED"/>
    <property type="match status" value="1"/>
</dbReference>
<accession>A0A0N5A1J1</accession>
<dbReference type="AlphaFoldDB" id="A0A0N5A1J1"/>